<feature type="transmembrane region" description="Helical" evidence="1">
    <location>
        <begin position="100"/>
        <end position="118"/>
    </location>
</feature>
<keyword evidence="3" id="KW-1185">Reference proteome</keyword>
<sequence length="229" mass="23653">MVTVAQPQGRGVRTSTMASPRLTRVLGVVALTGAAVWVITIAAFHAIRPDLDPGNAYISNYARGDWAWVMRLAFAVNGAGWIAAGLGLRRALPATRARSWLTALTVTGGAAIIVAGAFRADPLGSATHSLEATIHGRAAAVAFVTLTLAGFAGWRAARTADAWRGWAVPSLAYGVVAATLLITYVAWPVVADDGFGWWQRALAWATIPGALAAVGTGLVSGRGSGPGVR</sequence>
<reference evidence="2" key="1">
    <citation type="submission" date="2021-01" db="EMBL/GenBank/DDBJ databases">
        <title>Whole genome shotgun sequence of Demequina activiva NBRC 110675.</title>
        <authorList>
            <person name="Komaki H."/>
            <person name="Tamura T."/>
        </authorList>
    </citation>
    <scope>NUCLEOTIDE SEQUENCE</scope>
    <source>
        <strain evidence="2">NBRC 110675</strain>
    </source>
</reference>
<dbReference type="EMBL" id="BONR01000001">
    <property type="protein sequence ID" value="GIG53813.1"/>
    <property type="molecule type" value="Genomic_DNA"/>
</dbReference>
<feature type="transmembrane region" description="Helical" evidence="1">
    <location>
        <begin position="67"/>
        <end position="88"/>
    </location>
</feature>
<evidence type="ECO:0000313" key="3">
    <source>
        <dbReference type="Proteomes" id="UP000652354"/>
    </source>
</evidence>
<comment type="caution">
    <text evidence="2">The sequence shown here is derived from an EMBL/GenBank/DDBJ whole genome shotgun (WGS) entry which is preliminary data.</text>
</comment>
<dbReference type="Proteomes" id="UP000652354">
    <property type="component" value="Unassembled WGS sequence"/>
</dbReference>
<feature type="transmembrane region" description="Helical" evidence="1">
    <location>
        <begin position="166"/>
        <end position="189"/>
    </location>
</feature>
<gene>
    <name evidence="2" type="ORF">Dac01nite_05650</name>
</gene>
<accession>A0A919Q3L4</accession>
<keyword evidence="1" id="KW-1133">Transmembrane helix</keyword>
<proteinExistence type="predicted"/>
<evidence type="ECO:0008006" key="4">
    <source>
        <dbReference type="Google" id="ProtNLM"/>
    </source>
</evidence>
<feature type="transmembrane region" description="Helical" evidence="1">
    <location>
        <begin position="201"/>
        <end position="219"/>
    </location>
</feature>
<evidence type="ECO:0000313" key="2">
    <source>
        <dbReference type="EMBL" id="GIG53813.1"/>
    </source>
</evidence>
<feature type="transmembrane region" description="Helical" evidence="1">
    <location>
        <begin position="25"/>
        <end position="47"/>
    </location>
</feature>
<dbReference type="Pfam" id="PF06197">
    <property type="entry name" value="DUF998"/>
    <property type="match status" value="1"/>
</dbReference>
<dbReference type="InterPro" id="IPR009339">
    <property type="entry name" value="DUF998"/>
</dbReference>
<feature type="transmembrane region" description="Helical" evidence="1">
    <location>
        <begin position="138"/>
        <end position="154"/>
    </location>
</feature>
<name>A0A919Q3L4_9MICO</name>
<evidence type="ECO:0000256" key="1">
    <source>
        <dbReference type="SAM" id="Phobius"/>
    </source>
</evidence>
<keyword evidence="1" id="KW-0472">Membrane</keyword>
<keyword evidence="1" id="KW-0812">Transmembrane</keyword>
<protein>
    <recommendedName>
        <fullName evidence="4">DUF998 domain-containing protein</fullName>
    </recommendedName>
</protein>
<dbReference type="AlphaFoldDB" id="A0A919Q3L4"/>
<organism evidence="2 3">
    <name type="scientific">Demequina activiva</name>
    <dbReference type="NCBI Taxonomy" id="1582364"/>
    <lineage>
        <taxon>Bacteria</taxon>
        <taxon>Bacillati</taxon>
        <taxon>Actinomycetota</taxon>
        <taxon>Actinomycetes</taxon>
        <taxon>Micrococcales</taxon>
        <taxon>Demequinaceae</taxon>
        <taxon>Demequina</taxon>
    </lineage>
</organism>